<evidence type="ECO:0000256" key="1">
    <source>
        <dbReference type="SAM" id="SignalP"/>
    </source>
</evidence>
<evidence type="ECO:0000313" key="3">
    <source>
        <dbReference type="Proteomes" id="UP000242180"/>
    </source>
</evidence>
<name>A0A1X2H4J8_SYNRA</name>
<dbReference type="SUPFAM" id="SSF50814">
    <property type="entry name" value="Lipocalins"/>
    <property type="match status" value="1"/>
</dbReference>
<sequence>MNTFLPIIFFLALLTTTCCGASLRGGDMGCCPPNTAVNVTDLSFFNGKWYTAAVSPALQRIIQNVCPCPTAEFEDRKNNTLSAKLSCDNSTLLTHGWMDVVNHTATDFTFTPRCLGPAPLSCHPALVNAHIIDLPSMQAVYFWDPCNLNQTSLIFRNVSVNPDIFANVTRALNTTRPLVQLNTTCHLG</sequence>
<organism evidence="2 3">
    <name type="scientific">Syncephalastrum racemosum</name>
    <name type="common">Filamentous fungus</name>
    <dbReference type="NCBI Taxonomy" id="13706"/>
    <lineage>
        <taxon>Eukaryota</taxon>
        <taxon>Fungi</taxon>
        <taxon>Fungi incertae sedis</taxon>
        <taxon>Mucoromycota</taxon>
        <taxon>Mucoromycotina</taxon>
        <taxon>Mucoromycetes</taxon>
        <taxon>Mucorales</taxon>
        <taxon>Syncephalastraceae</taxon>
        <taxon>Syncephalastrum</taxon>
    </lineage>
</organism>
<reference evidence="2 3" key="1">
    <citation type="submission" date="2016-07" db="EMBL/GenBank/DDBJ databases">
        <title>Pervasive Adenine N6-methylation of Active Genes in Fungi.</title>
        <authorList>
            <consortium name="DOE Joint Genome Institute"/>
            <person name="Mondo S.J."/>
            <person name="Dannebaum R.O."/>
            <person name="Kuo R.C."/>
            <person name="Labutti K."/>
            <person name="Haridas S."/>
            <person name="Kuo A."/>
            <person name="Salamov A."/>
            <person name="Ahrendt S.R."/>
            <person name="Lipzen A."/>
            <person name="Sullivan W."/>
            <person name="Andreopoulos W.B."/>
            <person name="Clum A."/>
            <person name="Lindquist E."/>
            <person name="Daum C."/>
            <person name="Ramamoorthy G.K."/>
            <person name="Gryganskyi A."/>
            <person name="Culley D."/>
            <person name="Magnuson J.K."/>
            <person name="James T.Y."/>
            <person name="O'Malley M.A."/>
            <person name="Stajich J.E."/>
            <person name="Spatafora J.W."/>
            <person name="Visel A."/>
            <person name="Grigoriev I.V."/>
        </authorList>
    </citation>
    <scope>NUCLEOTIDE SEQUENCE [LARGE SCALE GENOMIC DNA]</scope>
    <source>
        <strain evidence="2 3">NRRL 2496</strain>
    </source>
</reference>
<keyword evidence="3" id="KW-1185">Reference proteome</keyword>
<evidence type="ECO:0008006" key="4">
    <source>
        <dbReference type="Google" id="ProtNLM"/>
    </source>
</evidence>
<comment type="caution">
    <text evidence="2">The sequence shown here is derived from an EMBL/GenBank/DDBJ whole genome shotgun (WGS) entry which is preliminary data.</text>
</comment>
<keyword evidence="1" id="KW-0732">Signal</keyword>
<dbReference type="InParanoid" id="A0A1X2H4J8"/>
<dbReference type="Gene3D" id="2.40.128.20">
    <property type="match status" value="1"/>
</dbReference>
<dbReference type="InterPro" id="IPR012674">
    <property type="entry name" value="Calycin"/>
</dbReference>
<feature type="signal peptide" evidence="1">
    <location>
        <begin position="1"/>
        <end position="20"/>
    </location>
</feature>
<protein>
    <recommendedName>
        <fullName evidence="4">Calycin-like protein</fullName>
    </recommendedName>
</protein>
<evidence type="ECO:0000313" key="2">
    <source>
        <dbReference type="EMBL" id="ORY93291.1"/>
    </source>
</evidence>
<dbReference type="AlphaFoldDB" id="A0A1X2H4J8"/>
<feature type="chain" id="PRO_5013118028" description="Calycin-like protein" evidence="1">
    <location>
        <begin position="21"/>
        <end position="188"/>
    </location>
</feature>
<proteinExistence type="predicted"/>
<gene>
    <name evidence="2" type="ORF">BCR43DRAFT_517541</name>
</gene>
<dbReference type="Proteomes" id="UP000242180">
    <property type="component" value="Unassembled WGS sequence"/>
</dbReference>
<accession>A0A1X2H4J8</accession>
<dbReference type="EMBL" id="MCGN01000009">
    <property type="protein sequence ID" value="ORY93291.1"/>
    <property type="molecule type" value="Genomic_DNA"/>
</dbReference>